<dbReference type="InterPro" id="IPR018783">
    <property type="entry name" value="TF_ENY2"/>
</dbReference>
<dbReference type="InParanoid" id="B4MV44"/>
<protein>
    <recommendedName>
        <fullName evidence="1">Enhancer of yellow 2 transcription factor</fullName>
    </recommendedName>
</protein>
<dbReference type="GO" id="GO:0006368">
    <property type="term" value="P:transcription elongation by RNA polymerase II"/>
    <property type="evidence" value="ECO:0007669"/>
    <property type="project" value="UniProtKB-UniRule"/>
</dbReference>
<keyword evidence="1" id="KW-0811">Translocation</keyword>
<keyword evidence="1" id="KW-0805">Transcription regulation</keyword>
<reference evidence="3 4" key="1">
    <citation type="journal article" date="2007" name="Nature">
        <title>Evolution of genes and genomes on the Drosophila phylogeny.</title>
        <authorList>
            <consortium name="Drosophila 12 Genomes Consortium"/>
            <person name="Clark A.G."/>
            <person name="Eisen M.B."/>
            <person name="Smith D.R."/>
            <person name="Bergman C.M."/>
            <person name="Oliver B."/>
            <person name="Markow T.A."/>
            <person name="Kaufman T.C."/>
            <person name="Kellis M."/>
            <person name="Gelbart W."/>
            <person name="Iyer V.N."/>
            <person name="Pollard D.A."/>
            <person name="Sackton T.B."/>
            <person name="Larracuente A.M."/>
            <person name="Singh N.D."/>
            <person name="Abad J.P."/>
            <person name="Abt D.N."/>
            <person name="Adryan B."/>
            <person name="Aguade M."/>
            <person name="Akashi H."/>
            <person name="Anderson W.W."/>
            <person name="Aquadro C.F."/>
            <person name="Ardell D.H."/>
            <person name="Arguello R."/>
            <person name="Artieri C.G."/>
            <person name="Barbash D.A."/>
            <person name="Barker D."/>
            <person name="Barsanti P."/>
            <person name="Batterham P."/>
            <person name="Batzoglou S."/>
            <person name="Begun D."/>
            <person name="Bhutkar A."/>
            <person name="Blanco E."/>
            <person name="Bosak S.A."/>
            <person name="Bradley R.K."/>
            <person name="Brand A.D."/>
            <person name="Brent M.R."/>
            <person name="Brooks A.N."/>
            <person name="Brown R.H."/>
            <person name="Butlin R.K."/>
            <person name="Caggese C."/>
            <person name="Calvi B.R."/>
            <person name="Bernardo de Carvalho A."/>
            <person name="Caspi A."/>
            <person name="Castrezana S."/>
            <person name="Celniker S.E."/>
            <person name="Chang J.L."/>
            <person name="Chapple C."/>
            <person name="Chatterji S."/>
            <person name="Chinwalla A."/>
            <person name="Civetta A."/>
            <person name="Clifton S.W."/>
            <person name="Comeron J.M."/>
            <person name="Costello J.C."/>
            <person name="Coyne J.A."/>
            <person name="Daub J."/>
            <person name="David R.G."/>
            <person name="Delcher A.L."/>
            <person name="Delehaunty K."/>
            <person name="Do C.B."/>
            <person name="Ebling H."/>
            <person name="Edwards K."/>
            <person name="Eickbush T."/>
            <person name="Evans J.D."/>
            <person name="Filipski A."/>
            <person name="Findeiss S."/>
            <person name="Freyhult E."/>
            <person name="Fulton L."/>
            <person name="Fulton R."/>
            <person name="Garcia A.C."/>
            <person name="Gardiner A."/>
            <person name="Garfield D.A."/>
            <person name="Garvin B.E."/>
            <person name="Gibson G."/>
            <person name="Gilbert D."/>
            <person name="Gnerre S."/>
            <person name="Godfrey J."/>
            <person name="Good R."/>
            <person name="Gotea V."/>
            <person name="Gravely B."/>
            <person name="Greenberg A.J."/>
            <person name="Griffiths-Jones S."/>
            <person name="Gross S."/>
            <person name="Guigo R."/>
            <person name="Gustafson E.A."/>
            <person name="Haerty W."/>
            <person name="Hahn M.W."/>
            <person name="Halligan D.L."/>
            <person name="Halpern A.L."/>
            <person name="Halter G.M."/>
            <person name="Han M.V."/>
            <person name="Heger A."/>
            <person name="Hillier L."/>
            <person name="Hinrichs A.S."/>
            <person name="Holmes I."/>
            <person name="Hoskins R.A."/>
            <person name="Hubisz M.J."/>
            <person name="Hultmark D."/>
            <person name="Huntley M.A."/>
            <person name="Jaffe D.B."/>
            <person name="Jagadeeshan S."/>
            <person name="Jeck W.R."/>
            <person name="Johnson J."/>
            <person name="Jones C.D."/>
            <person name="Jordan W.C."/>
            <person name="Karpen G.H."/>
            <person name="Kataoka E."/>
            <person name="Keightley P.D."/>
            <person name="Kheradpour P."/>
            <person name="Kirkness E.F."/>
            <person name="Koerich L.B."/>
            <person name="Kristiansen K."/>
            <person name="Kudrna D."/>
            <person name="Kulathinal R.J."/>
            <person name="Kumar S."/>
            <person name="Kwok R."/>
            <person name="Lander E."/>
            <person name="Langley C.H."/>
            <person name="Lapoint R."/>
            <person name="Lazzaro B.P."/>
            <person name="Lee S.J."/>
            <person name="Levesque L."/>
            <person name="Li R."/>
            <person name="Lin C.F."/>
            <person name="Lin M.F."/>
            <person name="Lindblad-Toh K."/>
            <person name="Llopart A."/>
            <person name="Long M."/>
            <person name="Low L."/>
            <person name="Lozovsky E."/>
            <person name="Lu J."/>
            <person name="Luo M."/>
            <person name="Machado C.A."/>
            <person name="Makalowski W."/>
            <person name="Marzo M."/>
            <person name="Matsuda M."/>
            <person name="Matzkin L."/>
            <person name="McAllister B."/>
            <person name="McBride C.S."/>
            <person name="McKernan B."/>
            <person name="McKernan K."/>
            <person name="Mendez-Lago M."/>
            <person name="Minx P."/>
            <person name="Mollenhauer M.U."/>
            <person name="Montooth K."/>
            <person name="Mount S.M."/>
            <person name="Mu X."/>
            <person name="Myers E."/>
            <person name="Negre B."/>
            <person name="Newfeld S."/>
            <person name="Nielsen R."/>
            <person name="Noor M.A."/>
            <person name="O'Grady P."/>
            <person name="Pachter L."/>
            <person name="Papaceit M."/>
            <person name="Parisi M.J."/>
            <person name="Parisi M."/>
            <person name="Parts L."/>
            <person name="Pedersen J.S."/>
            <person name="Pesole G."/>
            <person name="Phillippy A.M."/>
            <person name="Ponting C.P."/>
            <person name="Pop M."/>
            <person name="Porcelli D."/>
            <person name="Powell J.R."/>
            <person name="Prohaska S."/>
            <person name="Pruitt K."/>
            <person name="Puig M."/>
            <person name="Quesneville H."/>
            <person name="Ram K.R."/>
            <person name="Rand D."/>
            <person name="Rasmussen M.D."/>
            <person name="Reed L.K."/>
            <person name="Reenan R."/>
            <person name="Reily A."/>
            <person name="Remington K.A."/>
            <person name="Rieger T.T."/>
            <person name="Ritchie M.G."/>
            <person name="Robin C."/>
            <person name="Rogers Y.H."/>
            <person name="Rohde C."/>
            <person name="Rozas J."/>
            <person name="Rubenfield M.J."/>
            <person name="Ruiz A."/>
            <person name="Russo S."/>
            <person name="Salzberg S.L."/>
            <person name="Sanchez-Gracia A."/>
            <person name="Saranga D.J."/>
            <person name="Sato H."/>
            <person name="Schaeffer S.W."/>
            <person name="Schatz M.C."/>
            <person name="Schlenke T."/>
            <person name="Schwartz R."/>
            <person name="Segarra C."/>
            <person name="Singh R.S."/>
            <person name="Sirot L."/>
            <person name="Sirota M."/>
            <person name="Sisneros N.B."/>
            <person name="Smith C.D."/>
            <person name="Smith T.F."/>
            <person name="Spieth J."/>
            <person name="Stage D.E."/>
            <person name="Stark A."/>
            <person name="Stephan W."/>
            <person name="Strausberg R.L."/>
            <person name="Strempel S."/>
            <person name="Sturgill D."/>
            <person name="Sutton G."/>
            <person name="Sutton G.G."/>
            <person name="Tao W."/>
            <person name="Teichmann S."/>
            <person name="Tobari Y.N."/>
            <person name="Tomimura Y."/>
            <person name="Tsolas J.M."/>
            <person name="Valente V.L."/>
            <person name="Venter E."/>
            <person name="Venter J.C."/>
            <person name="Vicario S."/>
            <person name="Vieira F.G."/>
            <person name="Vilella A.J."/>
            <person name="Villasante A."/>
            <person name="Walenz B."/>
            <person name="Wang J."/>
            <person name="Wasserman M."/>
            <person name="Watts T."/>
            <person name="Wilson D."/>
            <person name="Wilson R.K."/>
            <person name="Wing R.A."/>
            <person name="Wolfner M.F."/>
            <person name="Wong A."/>
            <person name="Wong G.K."/>
            <person name="Wu C.I."/>
            <person name="Wu G."/>
            <person name="Yamamoto D."/>
            <person name="Yang H.P."/>
            <person name="Yang S.P."/>
            <person name="Yorke J.A."/>
            <person name="Yoshida K."/>
            <person name="Zdobnov E."/>
            <person name="Zhang P."/>
            <person name="Zhang Y."/>
            <person name="Zimin A.V."/>
            <person name="Baldwin J."/>
            <person name="Abdouelleil A."/>
            <person name="Abdulkadir J."/>
            <person name="Abebe A."/>
            <person name="Abera B."/>
            <person name="Abreu J."/>
            <person name="Acer S.C."/>
            <person name="Aftuck L."/>
            <person name="Alexander A."/>
            <person name="An P."/>
            <person name="Anderson E."/>
            <person name="Anderson S."/>
            <person name="Arachi H."/>
            <person name="Azer M."/>
            <person name="Bachantsang P."/>
            <person name="Barry A."/>
            <person name="Bayul T."/>
            <person name="Berlin A."/>
            <person name="Bessette D."/>
            <person name="Bloom T."/>
            <person name="Blye J."/>
            <person name="Boguslavskiy L."/>
            <person name="Bonnet C."/>
            <person name="Boukhgalter B."/>
            <person name="Bourzgui I."/>
            <person name="Brown A."/>
            <person name="Cahill P."/>
            <person name="Channer S."/>
            <person name="Cheshatsang Y."/>
            <person name="Chuda L."/>
            <person name="Citroen M."/>
            <person name="Collymore A."/>
            <person name="Cooke P."/>
            <person name="Costello M."/>
            <person name="D'Aco K."/>
            <person name="Daza R."/>
            <person name="De Haan G."/>
            <person name="DeGray S."/>
            <person name="DeMaso C."/>
            <person name="Dhargay N."/>
            <person name="Dooley K."/>
            <person name="Dooley E."/>
            <person name="Doricent M."/>
            <person name="Dorje P."/>
            <person name="Dorjee K."/>
            <person name="Dupes A."/>
            <person name="Elong R."/>
            <person name="Falk J."/>
            <person name="Farina A."/>
            <person name="Faro S."/>
            <person name="Ferguson D."/>
            <person name="Fisher S."/>
            <person name="Foley C.D."/>
            <person name="Franke A."/>
            <person name="Friedrich D."/>
            <person name="Gadbois L."/>
            <person name="Gearin G."/>
            <person name="Gearin C.R."/>
            <person name="Giannoukos G."/>
            <person name="Goode T."/>
            <person name="Graham J."/>
            <person name="Grandbois E."/>
            <person name="Grewal S."/>
            <person name="Gyaltsen K."/>
            <person name="Hafez N."/>
            <person name="Hagos B."/>
            <person name="Hall J."/>
            <person name="Henson C."/>
            <person name="Hollinger A."/>
            <person name="Honan T."/>
            <person name="Huard M.D."/>
            <person name="Hughes L."/>
            <person name="Hurhula B."/>
            <person name="Husby M.E."/>
            <person name="Kamat A."/>
            <person name="Kanga B."/>
            <person name="Kashin S."/>
            <person name="Khazanovich D."/>
            <person name="Kisner P."/>
            <person name="Lance K."/>
            <person name="Lara M."/>
            <person name="Lee W."/>
            <person name="Lennon N."/>
            <person name="Letendre F."/>
            <person name="LeVine R."/>
            <person name="Lipovsky A."/>
            <person name="Liu X."/>
            <person name="Liu J."/>
            <person name="Liu S."/>
            <person name="Lokyitsang T."/>
            <person name="Lokyitsang Y."/>
            <person name="Lubonja R."/>
            <person name="Lui A."/>
            <person name="MacDonald P."/>
            <person name="Magnisalis V."/>
            <person name="Maru K."/>
            <person name="Matthews C."/>
            <person name="McCusker W."/>
            <person name="McDonough S."/>
            <person name="Mehta T."/>
            <person name="Meldrim J."/>
            <person name="Meneus L."/>
            <person name="Mihai O."/>
            <person name="Mihalev A."/>
            <person name="Mihova T."/>
            <person name="Mittelman R."/>
            <person name="Mlenga V."/>
            <person name="Montmayeur A."/>
            <person name="Mulrain L."/>
            <person name="Navidi A."/>
            <person name="Naylor J."/>
            <person name="Negash T."/>
            <person name="Nguyen T."/>
            <person name="Nguyen N."/>
            <person name="Nicol R."/>
            <person name="Norbu C."/>
            <person name="Norbu N."/>
            <person name="Novod N."/>
            <person name="O'Neill B."/>
            <person name="Osman S."/>
            <person name="Markiewicz E."/>
            <person name="Oyono O.L."/>
            <person name="Patti C."/>
            <person name="Phunkhang P."/>
            <person name="Pierre F."/>
            <person name="Priest M."/>
            <person name="Raghuraman S."/>
            <person name="Rege F."/>
            <person name="Reyes R."/>
            <person name="Rise C."/>
            <person name="Rogov P."/>
            <person name="Ross K."/>
            <person name="Ryan E."/>
            <person name="Settipalli S."/>
            <person name="Shea T."/>
            <person name="Sherpa N."/>
            <person name="Shi L."/>
            <person name="Shih D."/>
            <person name="Sparrow T."/>
            <person name="Spaulding J."/>
            <person name="Stalker J."/>
            <person name="Stange-Thomann N."/>
            <person name="Stavropoulos S."/>
            <person name="Stone C."/>
            <person name="Strader C."/>
            <person name="Tesfaye S."/>
            <person name="Thomson T."/>
            <person name="Thoulutsang Y."/>
            <person name="Thoulutsang D."/>
            <person name="Topham K."/>
            <person name="Topping I."/>
            <person name="Tsamla T."/>
            <person name="Vassiliev H."/>
            <person name="Vo A."/>
            <person name="Wangchuk T."/>
            <person name="Wangdi T."/>
            <person name="Weiand M."/>
            <person name="Wilkinson J."/>
            <person name="Wilson A."/>
            <person name="Yadav S."/>
            <person name="Young G."/>
            <person name="Yu Q."/>
            <person name="Zembek L."/>
            <person name="Zhong D."/>
            <person name="Zimmer A."/>
            <person name="Zwirko Z."/>
            <person name="Jaffe D.B."/>
            <person name="Alvarez P."/>
            <person name="Brockman W."/>
            <person name="Butler J."/>
            <person name="Chin C."/>
            <person name="Gnerre S."/>
            <person name="Grabherr M."/>
            <person name="Kleber M."/>
            <person name="Mauceli E."/>
            <person name="MacCallum I."/>
        </authorList>
    </citation>
    <scope>NUCLEOTIDE SEQUENCE [LARGE SCALE GENOMIC DNA]</scope>
    <source>
        <strain evidence="4">Tucson 14030-0811.24</strain>
    </source>
</reference>
<keyword evidence="1" id="KW-0509">mRNA transport</keyword>
<dbReference type="GO" id="GO:0043035">
    <property type="term" value="F:chromatin insulator sequence binding"/>
    <property type="evidence" value="ECO:0007669"/>
    <property type="project" value="UniProtKB-UniRule"/>
</dbReference>
<keyword evidence="4" id="KW-1185">Reference proteome</keyword>
<dbReference type="GO" id="GO:0015031">
    <property type="term" value="P:protein transport"/>
    <property type="evidence" value="ECO:0007669"/>
    <property type="project" value="UniProtKB-KW"/>
</dbReference>
<dbReference type="GO" id="GO:0071819">
    <property type="term" value="C:DUBm complex"/>
    <property type="evidence" value="ECO:0007669"/>
    <property type="project" value="UniProtKB-UniRule"/>
</dbReference>
<dbReference type="HAMAP" id="MF_03046">
    <property type="entry name" value="ENY2_Sus1"/>
    <property type="match status" value="1"/>
</dbReference>
<keyword evidence="1" id="KW-0156">Chromatin regulator</keyword>
<dbReference type="Proteomes" id="UP000007798">
    <property type="component" value="Unassembled WGS sequence"/>
</dbReference>
<accession>B4MV44</accession>
<name>B4MV44_DROWI</name>
<dbReference type="PANTHER" id="PTHR12514">
    <property type="entry name" value="ENHANCER OF YELLOW 2 TRANSCRIPTION FACTOR"/>
    <property type="match status" value="1"/>
</dbReference>
<feature type="compositionally biased region" description="Acidic residues" evidence="2">
    <location>
        <begin position="109"/>
        <end position="119"/>
    </location>
</feature>
<dbReference type="GO" id="GO:0033696">
    <property type="term" value="P:heterochromatin boundary formation"/>
    <property type="evidence" value="ECO:0007669"/>
    <property type="project" value="EnsemblMetazoa"/>
</dbReference>
<dbReference type="OrthoDB" id="6221744at2759"/>
<dbReference type="HOGENOM" id="CLU_2186708_0_0_1"/>
<dbReference type="GO" id="GO:0045944">
    <property type="term" value="P:positive regulation of transcription by RNA polymerase II"/>
    <property type="evidence" value="ECO:0007669"/>
    <property type="project" value="EnsemblMetazoa"/>
</dbReference>
<keyword evidence="1" id="KW-0539">Nucleus</keyword>
<proteinExistence type="inferred from homology"/>
<keyword evidence="1" id="KW-0813">Transport</keyword>
<evidence type="ECO:0000256" key="2">
    <source>
        <dbReference type="SAM" id="MobiDB-lite"/>
    </source>
</evidence>
<dbReference type="GO" id="GO:0070390">
    <property type="term" value="C:transcription export complex 2"/>
    <property type="evidence" value="ECO:0007669"/>
    <property type="project" value="UniProtKB-UniRule"/>
</dbReference>
<comment type="similarity">
    <text evidence="1">Belongs to the ENY2 family.</text>
</comment>
<dbReference type="GO" id="GO:0005643">
    <property type="term" value="C:nuclear pore"/>
    <property type="evidence" value="ECO:0007669"/>
    <property type="project" value="UniProtKB-UniRule"/>
</dbReference>
<dbReference type="EMBL" id="CH963857">
    <property type="protein sequence ID" value="EDW76389.2"/>
    <property type="molecule type" value="Genomic_DNA"/>
</dbReference>
<comment type="subunit">
    <text evidence="1">Component of the nuclear pore complex (NPC)-associated AMEX complex (anchoring and mRNA export complex), composed of at least e(y)2 and xmas-2. Component of the SAGA transcription coactivator-HAT complexes, at least composed of Ada2b, e(y)2, Pcaf/Gcn5, Taf10 and Nipped-A/Trrap. Within the SAGA complex, e(y)2, Sgf11, and not/nonstop form an additional subcomplex of SAGA called the DUB module (deubiquitination module). Component of the THO complex, composed of at least e(y)2, HPR1, THO2, THOC5, THOC6 and THOC7. Interacts with e(y)1. Interacts with su(Hw) (via zinc fingers). Interacts with xmas-2; required for localization to the nuclear periphery. Interacts with the nuclear pore complex (NPC).</text>
</comment>
<dbReference type="Gene3D" id="1.10.246.140">
    <property type="match status" value="1"/>
</dbReference>
<dbReference type="GO" id="GO:0016973">
    <property type="term" value="P:poly(A)+ mRNA export from nucleus"/>
    <property type="evidence" value="ECO:0007669"/>
    <property type="project" value="EnsemblMetazoa"/>
</dbReference>
<feature type="region of interest" description="Disordered" evidence="2">
    <location>
        <begin position="94"/>
        <end position="125"/>
    </location>
</feature>
<dbReference type="FunCoup" id="B4MV44">
    <property type="interactions" value="1553"/>
</dbReference>
<dbReference type="InterPro" id="IPR038212">
    <property type="entry name" value="TF_EnY2_sf"/>
</dbReference>
<dbReference type="AlphaFoldDB" id="B4MV44"/>
<dbReference type="GO" id="GO:0003713">
    <property type="term" value="F:transcription coactivator activity"/>
    <property type="evidence" value="ECO:0007669"/>
    <property type="project" value="UniProtKB-UniRule"/>
</dbReference>
<dbReference type="GO" id="GO:0005654">
    <property type="term" value="C:nucleoplasm"/>
    <property type="evidence" value="ECO:0007669"/>
    <property type="project" value="UniProtKB-SubCell"/>
</dbReference>
<evidence type="ECO:0000313" key="4">
    <source>
        <dbReference type="Proteomes" id="UP000007798"/>
    </source>
</evidence>
<dbReference type="Pfam" id="PF10163">
    <property type="entry name" value="EnY2"/>
    <property type="match status" value="1"/>
</dbReference>
<dbReference type="GO" id="GO:0000124">
    <property type="term" value="C:SAGA complex"/>
    <property type="evidence" value="ECO:0007669"/>
    <property type="project" value="UniProtKB-UniRule"/>
</dbReference>
<organism evidence="3 4">
    <name type="scientific">Drosophila willistoni</name>
    <name type="common">Fruit fly</name>
    <dbReference type="NCBI Taxonomy" id="7260"/>
    <lineage>
        <taxon>Eukaryota</taxon>
        <taxon>Metazoa</taxon>
        <taxon>Ecdysozoa</taxon>
        <taxon>Arthropoda</taxon>
        <taxon>Hexapoda</taxon>
        <taxon>Insecta</taxon>
        <taxon>Pterygota</taxon>
        <taxon>Neoptera</taxon>
        <taxon>Endopterygota</taxon>
        <taxon>Diptera</taxon>
        <taxon>Brachycera</taxon>
        <taxon>Muscomorpha</taxon>
        <taxon>Ephydroidea</taxon>
        <taxon>Drosophilidae</taxon>
        <taxon>Drosophila</taxon>
        <taxon>Sophophora</taxon>
    </lineage>
</organism>
<dbReference type="GO" id="GO:0001094">
    <property type="term" value="F:TFIID-class transcription factor complex binding"/>
    <property type="evidence" value="ECO:0007669"/>
    <property type="project" value="EnsemblMetazoa"/>
</dbReference>
<evidence type="ECO:0000256" key="1">
    <source>
        <dbReference type="HAMAP-Rule" id="MF_03046"/>
    </source>
</evidence>
<dbReference type="STRING" id="7260.B4MV44"/>
<keyword evidence="1" id="KW-0963">Cytoplasm</keyword>
<gene>
    <name evidence="3" type="primary">Dwil\GK15430</name>
    <name evidence="1" type="synonym">e(y)2</name>
    <name evidence="3" type="ORF">Dwil_GK15430</name>
</gene>
<dbReference type="GO" id="GO:0005737">
    <property type="term" value="C:cytoplasm"/>
    <property type="evidence" value="ECO:0007669"/>
    <property type="project" value="UniProtKB-SubCell"/>
</dbReference>
<keyword evidence="1" id="KW-0804">Transcription</keyword>
<keyword evidence="1" id="KW-0010">Activator</keyword>
<dbReference type="GO" id="GO:0070742">
    <property type="term" value="F:C2H2 zinc finger domain binding"/>
    <property type="evidence" value="ECO:0007669"/>
    <property type="project" value="EnsemblMetazoa"/>
</dbReference>
<sequence>MDQQSEFTEDRLQIKFLLNQRLVECGWMDEVRLLCKQILKDKSRMEDDPNIGNFTVEQLIKEVTPKARALVPDVVKQESLILIRKMIAENSRNVCDYNKDEDQNQNGDGDGDDDDDDGGEVMSVI</sequence>
<dbReference type="GO" id="GO:0034399">
    <property type="term" value="C:nuclear periphery"/>
    <property type="evidence" value="ECO:0007669"/>
    <property type="project" value="EnsemblMetazoa"/>
</dbReference>
<evidence type="ECO:0000313" key="3">
    <source>
        <dbReference type="EMBL" id="EDW76389.2"/>
    </source>
</evidence>
<comment type="function">
    <text evidence="1">Involved in mRNA export coupled transcription activation by association with both the AMEX and the SAGA complexes. The SAGA complex is a multiprotein complex that activates transcription by remodeling chromatin and mediating histone acetylation and deubiquitination. Within the SAGA complex, participates to a subcomplex that specifically deubiquitinates histone H2B. The SAGA complex is recruited to specific gene promoters by activators, where it is required for transcription. Required for nuclear receptor-mediated transactivation. Involved in transcription elongation by recruiting the THO complex onto nascent mRNA. The AMEX complex functions in docking export-competent ribonucleoprotein particles (mRNPs) to the nuclear entrance of the nuclear pore complex (nuclear basket). AMEX participates in mRNA export and accurate chromatin positioning in the nucleus by tethering genes to the nuclear periphery.</text>
</comment>
<keyword evidence="1" id="KW-0653">Protein transport</keyword>
<comment type="subcellular location">
    <subcellularLocation>
        <location evidence="1">Nucleus</location>
        <location evidence="1">Nucleoplasm</location>
    </subcellularLocation>
    <subcellularLocation>
        <location evidence="1">Cytoplasm</location>
    </subcellularLocation>
</comment>